<organism evidence="2 3">
    <name type="scientific">Stylosanthes scabra</name>
    <dbReference type="NCBI Taxonomy" id="79078"/>
    <lineage>
        <taxon>Eukaryota</taxon>
        <taxon>Viridiplantae</taxon>
        <taxon>Streptophyta</taxon>
        <taxon>Embryophyta</taxon>
        <taxon>Tracheophyta</taxon>
        <taxon>Spermatophyta</taxon>
        <taxon>Magnoliopsida</taxon>
        <taxon>eudicotyledons</taxon>
        <taxon>Gunneridae</taxon>
        <taxon>Pentapetalae</taxon>
        <taxon>rosids</taxon>
        <taxon>fabids</taxon>
        <taxon>Fabales</taxon>
        <taxon>Fabaceae</taxon>
        <taxon>Papilionoideae</taxon>
        <taxon>50 kb inversion clade</taxon>
        <taxon>dalbergioids sensu lato</taxon>
        <taxon>Dalbergieae</taxon>
        <taxon>Pterocarpus clade</taxon>
        <taxon>Stylosanthes</taxon>
    </lineage>
</organism>
<dbReference type="Proteomes" id="UP001341840">
    <property type="component" value="Unassembled WGS sequence"/>
</dbReference>
<name>A0ABU6S6A0_9FABA</name>
<protein>
    <submittedName>
        <fullName evidence="2">Uncharacterized protein</fullName>
    </submittedName>
</protein>
<accession>A0ABU6S6A0</accession>
<gene>
    <name evidence="2" type="ORF">PIB30_011492</name>
</gene>
<evidence type="ECO:0000256" key="1">
    <source>
        <dbReference type="SAM" id="MobiDB-lite"/>
    </source>
</evidence>
<keyword evidence="3" id="KW-1185">Reference proteome</keyword>
<dbReference type="EMBL" id="JASCZI010060443">
    <property type="protein sequence ID" value="MED6131641.1"/>
    <property type="molecule type" value="Genomic_DNA"/>
</dbReference>
<evidence type="ECO:0000313" key="3">
    <source>
        <dbReference type="Proteomes" id="UP001341840"/>
    </source>
</evidence>
<feature type="region of interest" description="Disordered" evidence="1">
    <location>
        <begin position="79"/>
        <end position="107"/>
    </location>
</feature>
<proteinExistence type="predicted"/>
<reference evidence="2 3" key="1">
    <citation type="journal article" date="2023" name="Plants (Basel)">
        <title>Bridging the Gap: Combining Genomics and Transcriptomics Approaches to Understand Stylosanthes scabra, an Orphan Legume from the Brazilian Caatinga.</title>
        <authorList>
            <person name="Ferreira-Neto J.R.C."/>
            <person name="da Silva M.D."/>
            <person name="Binneck E."/>
            <person name="de Melo N.F."/>
            <person name="da Silva R.H."/>
            <person name="de Melo A.L.T.M."/>
            <person name="Pandolfi V."/>
            <person name="Bustamante F.O."/>
            <person name="Brasileiro-Vidal A.C."/>
            <person name="Benko-Iseppon A.M."/>
        </authorList>
    </citation>
    <scope>NUCLEOTIDE SEQUENCE [LARGE SCALE GENOMIC DNA]</scope>
    <source>
        <tissue evidence="2">Leaves</tissue>
    </source>
</reference>
<sequence>MVSSAKVPHPSILFIKKIDVECQIDLKLISNALESKFLKNTFALKEQQQQHIRDSRFTDAGLAEREACALQSSDADWLARQHSESTRRQRSLAAAAPASEVRETYRK</sequence>
<comment type="caution">
    <text evidence="2">The sequence shown here is derived from an EMBL/GenBank/DDBJ whole genome shotgun (WGS) entry which is preliminary data.</text>
</comment>
<evidence type="ECO:0000313" key="2">
    <source>
        <dbReference type="EMBL" id="MED6131641.1"/>
    </source>
</evidence>